<keyword evidence="6 7" id="KW-0503">Monooxygenase</keyword>
<accession>A0ABU1XR23</accession>
<dbReference type="SUPFAM" id="SSF48264">
    <property type="entry name" value="Cytochrome P450"/>
    <property type="match status" value="1"/>
</dbReference>
<sequence length="401" mass="44235">MTTQPAEAEVATEDLASFPFRRECPFSLSKQYESYSDDALRKVDFKGTPGWLVTGYNNVRSVLADPRTSVRGIDDSSRGDAGDQAVPGFFVAMDPPQHDDLRRILAKEFTPRRMAAMRPTIQRIADELIDAMLASEGPVDLVDALALPLPSLVICELLGVPYDKHDFFQERTRAVLAPNSTPEDVEAAIGAVMMYLAELVTIKQAEPGDDLISLLVKHIDSGALTVIDVAGMSTFLLMAGHETTGNMIGLGLFSLLEHPDQLAELRNDPQLMPQAVEELLRHLDIIGNLPRTVTEDIEINGQKIAKGELVMMSTEAANKDADVFDDPERFDIHRDASRHMTFGHGIHTCLGAPLARLELDIVFTTLLERIPTLRLAVPAAEVKVKFARIFGLDELPITWDR</sequence>
<comment type="caution">
    <text evidence="8">The sequence shown here is derived from an EMBL/GenBank/DDBJ whole genome shotgun (WGS) entry which is preliminary data.</text>
</comment>
<evidence type="ECO:0000256" key="4">
    <source>
        <dbReference type="ARBA" id="ARBA00023002"/>
    </source>
</evidence>
<evidence type="ECO:0000256" key="3">
    <source>
        <dbReference type="ARBA" id="ARBA00022723"/>
    </source>
</evidence>
<evidence type="ECO:0000313" key="8">
    <source>
        <dbReference type="EMBL" id="MDR7173005.1"/>
    </source>
</evidence>
<evidence type="ECO:0000313" key="9">
    <source>
        <dbReference type="Proteomes" id="UP001251217"/>
    </source>
</evidence>
<protein>
    <submittedName>
        <fullName evidence="8">Cytochrome P450</fullName>
    </submittedName>
</protein>
<dbReference type="InterPro" id="IPR002397">
    <property type="entry name" value="Cyt_P450_B"/>
</dbReference>
<dbReference type="InterPro" id="IPR017972">
    <property type="entry name" value="Cyt_P450_CS"/>
</dbReference>
<evidence type="ECO:0000256" key="5">
    <source>
        <dbReference type="ARBA" id="ARBA00023004"/>
    </source>
</evidence>
<dbReference type="PANTHER" id="PTHR46696">
    <property type="entry name" value="P450, PUTATIVE (EUROFUNG)-RELATED"/>
    <property type="match status" value="1"/>
</dbReference>
<proteinExistence type="inferred from homology"/>
<dbReference type="CDD" id="cd11030">
    <property type="entry name" value="CYP105-like"/>
    <property type="match status" value="1"/>
</dbReference>
<name>A0ABU1XR23_9NOCA</name>
<keyword evidence="2 7" id="KW-0349">Heme</keyword>
<comment type="similarity">
    <text evidence="1 7">Belongs to the cytochrome P450 family.</text>
</comment>
<evidence type="ECO:0000256" key="7">
    <source>
        <dbReference type="RuleBase" id="RU000461"/>
    </source>
</evidence>
<dbReference type="PANTHER" id="PTHR46696:SF1">
    <property type="entry name" value="CYTOCHROME P450 YJIB-RELATED"/>
    <property type="match status" value="1"/>
</dbReference>
<organism evidence="8 9">
    <name type="scientific">Nocardia kruczakiae</name>
    <dbReference type="NCBI Taxonomy" id="261477"/>
    <lineage>
        <taxon>Bacteria</taxon>
        <taxon>Bacillati</taxon>
        <taxon>Actinomycetota</taxon>
        <taxon>Actinomycetes</taxon>
        <taxon>Mycobacteriales</taxon>
        <taxon>Nocardiaceae</taxon>
        <taxon>Nocardia</taxon>
    </lineage>
</organism>
<keyword evidence="5 7" id="KW-0408">Iron</keyword>
<keyword evidence="9" id="KW-1185">Reference proteome</keyword>
<dbReference type="Gene3D" id="1.10.630.10">
    <property type="entry name" value="Cytochrome P450"/>
    <property type="match status" value="1"/>
</dbReference>
<dbReference type="EMBL" id="JAVDWW010000017">
    <property type="protein sequence ID" value="MDR7173005.1"/>
    <property type="molecule type" value="Genomic_DNA"/>
</dbReference>
<dbReference type="InterPro" id="IPR001128">
    <property type="entry name" value="Cyt_P450"/>
</dbReference>
<dbReference type="PRINTS" id="PR00385">
    <property type="entry name" value="P450"/>
</dbReference>
<keyword evidence="4 7" id="KW-0560">Oxidoreductase</keyword>
<evidence type="ECO:0000256" key="6">
    <source>
        <dbReference type="ARBA" id="ARBA00023033"/>
    </source>
</evidence>
<dbReference type="PRINTS" id="PR00359">
    <property type="entry name" value="BP450"/>
</dbReference>
<dbReference type="PROSITE" id="PS00086">
    <property type="entry name" value="CYTOCHROME_P450"/>
    <property type="match status" value="1"/>
</dbReference>
<evidence type="ECO:0000256" key="2">
    <source>
        <dbReference type="ARBA" id="ARBA00022617"/>
    </source>
</evidence>
<dbReference type="RefSeq" id="WP_310408454.1">
    <property type="nucleotide sequence ID" value="NZ_JAVDWW010000017.1"/>
</dbReference>
<gene>
    <name evidence="8" type="ORF">J2W56_006771</name>
</gene>
<keyword evidence="3 7" id="KW-0479">Metal-binding</keyword>
<dbReference type="InterPro" id="IPR036396">
    <property type="entry name" value="Cyt_P450_sf"/>
</dbReference>
<evidence type="ECO:0000256" key="1">
    <source>
        <dbReference type="ARBA" id="ARBA00010617"/>
    </source>
</evidence>
<dbReference type="Pfam" id="PF00067">
    <property type="entry name" value="p450"/>
    <property type="match status" value="1"/>
</dbReference>
<dbReference type="Proteomes" id="UP001251217">
    <property type="component" value="Unassembled WGS sequence"/>
</dbReference>
<reference evidence="8 9" key="1">
    <citation type="submission" date="2023-07" db="EMBL/GenBank/DDBJ databases">
        <title>Sorghum-associated microbial communities from plants grown in Nebraska, USA.</title>
        <authorList>
            <person name="Schachtman D."/>
        </authorList>
    </citation>
    <scope>NUCLEOTIDE SEQUENCE [LARGE SCALE GENOMIC DNA]</scope>
    <source>
        <strain evidence="8 9">4272</strain>
    </source>
</reference>